<evidence type="ECO:0000313" key="2">
    <source>
        <dbReference type="EMBL" id="MED4128772.1"/>
    </source>
</evidence>
<proteinExistence type="predicted"/>
<reference evidence="2 3" key="1">
    <citation type="submission" date="2023-03" db="EMBL/GenBank/DDBJ databases">
        <title>Bacillus Genome Sequencing.</title>
        <authorList>
            <person name="Dunlap C."/>
        </authorList>
    </citation>
    <scope>NUCLEOTIDE SEQUENCE [LARGE SCALE GENOMIC DNA]</scope>
    <source>
        <strain evidence="2 3">B-4107</strain>
    </source>
</reference>
<keyword evidence="1" id="KW-1133">Transmembrane helix</keyword>
<dbReference type="RefSeq" id="WP_328237541.1">
    <property type="nucleotide sequence ID" value="NZ_JAROAS010000022.1"/>
</dbReference>
<gene>
    <name evidence="2" type="ORF">P5F74_11555</name>
</gene>
<keyword evidence="1" id="KW-0472">Membrane</keyword>
<keyword evidence="3" id="KW-1185">Reference proteome</keyword>
<accession>A0ABU6NKN3</accession>
<organism evidence="2 3">
    <name type="scientific">Shouchella miscanthi</name>
    <dbReference type="NCBI Taxonomy" id="2598861"/>
    <lineage>
        <taxon>Bacteria</taxon>
        <taxon>Bacillati</taxon>
        <taxon>Bacillota</taxon>
        <taxon>Bacilli</taxon>
        <taxon>Bacillales</taxon>
        <taxon>Bacillaceae</taxon>
        <taxon>Shouchella</taxon>
    </lineage>
</organism>
<protein>
    <submittedName>
        <fullName evidence="2">Uncharacterized protein</fullName>
    </submittedName>
</protein>
<dbReference type="Proteomes" id="UP001341820">
    <property type="component" value="Unassembled WGS sequence"/>
</dbReference>
<feature type="transmembrane region" description="Helical" evidence="1">
    <location>
        <begin position="37"/>
        <end position="55"/>
    </location>
</feature>
<sequence>MEVFAVSGHWVNYFILLLPYLLIGVLIRYFLEEPTVILLIVMPLFWLMLLGWIYIEKHKSTRTNQTK</sequence>
<name>A0ABU6NKN3_9BACI</name>
<keyword evidence="1" id="KW-0812">Transmembrane</keyword>
<dbReference type="EMBL" id="JAROAS010000022">
    <property type="protein sequence ID" value="MED4128772.1"/>
    <property type="molecule type" value="Genomic_DNA"/>
</dbReference>
<evidence type="ECO:0000313" key="3">
    <source>
        <dbReference type="Proteomes" id="UP001341820"/>
    </source>
</evidence>
<feature type="transmembrane region" description="Helical" evidence="1">
    <location>
        <begin position="12"/>
        <end position="31"/>
    </location>
</feature>
<evidence type="ECO:0000256" key="1">
    <source>
        <dbReference type="SAM" id="Phobius"/>
    </source>
</evidence>
<comment type="caution">
    <text evidence="2">The sequence shown here is derived from an EMBL/GenBank/DDBJ whole genome shotgun (WGS) entry which is preliminary data.</text>
</comment>